<feature type="signal peptide" evidence="1">
    <location>
        <begin position="1"/>
        <end position="24"/>
    </location>
</feature>
<dbReference type="InterPro" id="IPR002469">
    <property type="entry name" value="Peptidase_S9B_N"/>
</dbReference>
<dbReference type="PANTHER" id="PTHR11731">
    <property type="entry name" value="PROTEASE FAMILY S9B,C DIPEPTIDYL-PEPTIDASE IV-RELATED"/>
    <property type="match status" value="1"/>
</dbReference>
<dbReference type="AlphaFoldDB" id="A0A556MG80"/>
<keyword evidence="1" id="KW-0732">Signal</keyword>
<feature type="domain" description="Dipeptidylpeptidase IV N-terminal" evidence="3">
    <location>
        <begin position="106"/>
        <end position="453"/>
    </location>
</feature>
<accession>A0A556MG80</accession>
<dbReference type="SUPFAM" id="SSF82171">
    <property type="entry name" value="DPP6 N-terminal domain-like"/>
    <property type="match status" value="1"/>
</dbReference>
<dbReference type="InterPro" id="IPR001375">
    <property type="entry name" value="Peptidase_S9_cat"/>
</dbReference>
<dbReference type="Proteomes" id="UP000318733">
    <property type="component" value="Unassembled WGS sequence"/>
</dbReference>
<dbReference type="EMBL" id="VLPK01000004">
    <property type="protein sequence ID" value="TSJ38928.1"/>
    <property type="molecule type" value="Genomic_DNA"/>
</dbReference>
<keyword evidence="5" id="KW-1185">Reference proteome</keyword>
<dbReference type="GO" id="GO:0006508">
    <property type="term" value="P:proteolysis"/>
    <property type="evidence" value="ECO:0007669"/>
    <property type="project" value="InterPro"/>
</dbReference>
<comment type="caution">
    <text evidence="4">The sequence shown here is derived from an EMBL/GenBank/DDBJ whole genome shotgun (WGS) entry which is preliminary data.</text>
</comment>
<evidence type="ECO:0000259" key="3">
    <source>
        <dbReference type="Pfam" id="PF00930"/>
    </source>
</evidence>
<dbReference type="GO" id="GO:0008239">
    <property type="term" value="F:dipeptidyl-peptidase activity"/>
    <property type="evidence" value="ECO:0007669"/>
    <property type="project" value="TreeGrafter"/>
</dbReference>
<feature type="chain" id="PRO_5021826725" evidence="1">
    <location>
        <begin position="25"/>
        <end position="752"/>
    </location>
</feature>
<proteinExistence type="predicted"/>
<dbReference type="SUPFAM" id="SSF53474">
    <property type="entry name" value="alpha/beta-Hydrolases"/>
    <property type="match status" value="1"/>
</dbReference>
<gene>
    <name evidence="4" type="ORF">FO440_19150</name>
</gene>
<dbReference type="OrthoDB" id="9777457at2"/>
<evidence type="ECO:0000259" key="2">
    <source>
        <dbReference type="Pfam" id="PF00326"/>
    </source>
</evidence>
<feature type="domain" description="Peptidase S9 prolyl oligopeptidase catalytic" evidence="2">
    <location>
        <begin position="541"/>
        <end position="738"/>
    </location>
</feature>
<protein>
    <submittedName>
        <fullName evidence="4">S9 family peptidase</fullName>
    </submittedName>
</protein>
<dbReference type="InterPro" id="IPR029058">
    <property type="entry name" value="AB_hydrolase_fold"/>
</dbReference>
<organism evidence="4 5">
    <name type="scientific">Mucilaginibacter corticis</name>
    <dbReference type="NCBI Taxonomy" id="2597670"/>
    <lineage>
        <taxon>Bacteria</taxon>
        <taxon>Pseudomonadati</taxon>
        <taxon>Bacteroidota</taxon>
        <taxon>Sphingobacteriia</taxon>
        <taxon>Sphingobacteriales</taxon>
        <taxon>Sphingobacteriaceae</taxon>
        <taxon>Mucilaginibacter</taxon>
    </lineage>
</organism>
<dbReference type="GO" id="GO:0008236">
    <property type="term" value="F:serine-type peptidase activity"/>
    <property type="evidence" value="ECO:0007669"/>
    <property type="project" value="InterPro"/>
</dbReference>
<dbReference type="Gene3D" id="2.140.10.30">
    <property type="entry name" value="Dipeptidylpeptidase IV, N-terminal domain"/>
    <property type="match status" value="1"/>
</dbReference>
<evidence type="ECO:0000313" key="5">
    <source>
        <dbReference type="Proteomes" id="UP000318733"/>
    </source>
</evidence>
<dbReference type="Pfam" id="PF00930">
    <property type="entry name" value="DPPIV_N"/>
    <property type="match status" value="1"/>
</dbReference>
<dbReference type="Gene3D" id="3.40.50.1820">
    <property type="entry name" value="alpha/beta hydrolase"/>
    <property type="match status" value="1"/>
</dbReference>
<dbReference type="InterPro" id="IPR050278">
    <property type="entry name" value="Serine_Prot_S9B/DPPIV"/>
</dbReference>
<evidence type="ECO:0000313" key="4">
    <source>
        <dbReference type="EMBL" id="TSJ38928.1"/>
    </source>
</evidence>
<sequence length="752" mass="85362">MKKLSAQYLCIALCLIGAAPYAVNAQKKTEYATLTDALFAGQRLNGKQGPQSVNWINDGQKYSYIAGEEIRSMEPSTLKDELIFSKQGLSFPGTTKPFDYESFQWSHDSKNLVFQSDFRPIYRKSGISDYYVYNLQSKQLKLAAKDARTAELSPDGKKVGIERKGNMYVYDFATGQEKQLTDDATGDNAIFNGHYDWVYEEEFGKPQAWNWSPDNKYIAYWQFDESKVPDFEMTNFEGDHNDIVHISIPQVGDENPKVRIGVADVTTGKKIWLQPDETGDFYIPRIYWTSNPDVLAMMTLNREQNHMKLYFFNVKTGEHHVVLEEKNTSWVAVFDFYTEVDDMVYFPEKSKEFFWVSDRSGYYHIYRYSYDGKLINQVTKGDWDMIKVNGINPQTKSIYYLSAESSGLAQEFYTINFDGSGKKKLSTVDGFHRIDMSPNTQYYIDTYSNLSTPTHVDLFDNTGKSLKTLEDNQAVTEFLKTHSYSAPELFKVKTSDGVNLDAYMIKPFNFDPSKKYPVVFTVYGGPESHSVYNKFSANGWQQWLAQNGYIVVDLNNRGISNYGSAFLKIGYKQLGKYESADFAETAQYMNTLPYVDKGNIAIMGTSYGGYATVYTLLNHPGVFKAGLANSAVTDWRLYDDIYTERYMGLAKENAAGYDKSSTLTAAGNLQDHLLIIHSMSDDNVHPANTMQLLTALTTAGKDADVRIYPKGAHGAAYDLASYVLIENVNFQYLEKYLKGNNNLPNLNAKKAQ</sequence>
<dbReference type="PANTHER" id="PTHR11731:SF193">
    <property type="entry name" value="DIPEPTIDYL PEPTIDASE 9"/>
    <property type="match status" value="1"/>
</dbReference>
<evidence type="ECO:0000256" key="1">
    <source>
        <dbReference type="SAM" id="SignalP"/>
    </source>
</evidence>
<dbReference type="Pfam" id="PF00326">
    <property type="entry name" value="Peptidase_S9"/>
    <property type="match status" value="1"/>
</dbReference>
<reference evidence="4 5" key="1">
    <citation type="submission" date="2019-07" db="EMBL/GenBank/DDBJ databases">
        <authorList>
            <person name="Huq M.A."/>
        </authorList>
    </citation>
    <scope>NUCLEOTIDE SEQUENCE [LARGE SCALE GENOMIC DNA]</scope>
    <source>
        <strain evidence="4 5">MAH-19</strain>
    </source>
</reference>
<name>A0A556MG80_9SPHI</name>